<comment type="caution">
    <text evidence="2">The sequence shown here is derived from an EMBL/GenBank/DDBJ whole genome shotgun (WGS) entry which is preliminary data.</text>
</comment>
<organism evidence="2 3">
    <name type="scientific">Allacma fusca</name>
    <dbReference type="NCBI Taxonomy" id="39272"/>
    <lineage>
        <taxon>Eukaryota</taxon>
        <taxon>Metazoa</taxon>
        <taxon>Ecdysozoa</taxon>
        <taxon>Arthropoda</taxon>
        <taxon>Hexapoda</taxon>
        <taxon>Collembola</taxon>
        <taxon>Symphypleona</taxon>
        <taxon>Sminthuridae</taxon>
        <taxon>Allacma</taxon>
    </lineage>
</organism>
<proteinExistence type="predicted"/>
<evidence type="ECO:0000313" key="3">
    <source>
        <dbReference type="Proteomes" id="UP000708208"/>
    </source>
</evidence>
<feature type="transmembrane region" description="Helical" evidence="1">
    <location>
        <begin position="12"/>
        <end position="34"/>
    </location>
</feature>
<evidence type="ECO:0000313" key="2">
    <source>
        <dbReference type="EMBL" id="CAG7716921.1"/>
    </source>
</evidence>
<dbReference type="Proteomes" id="UP000708208">
    <property type="component" value="Unassembled WGS sequence"/>
</dbReference>
<keyword evidence="1" id="KW-1133">Transmembrane helix</keyword>
<keyword evidence="3" id="KW-1185">Reference proteome</keyword>
<accession>A0A8J2JC97</accession>
<reference evidence="2" key="1">
    <citation type="submission" date="2021-06" db="EMBL/GenBank/DDBJ databases">
        <authorList>
            <person name="Hodson N. C."/>
            <person name="Mongue J. A."/>
            <person name="Jaron S. K."/>
        </authorList>
    </citation>
    <scope>NUCLEOTIDE SEQUENCE</scope>
</reference>
<keyword evidence="1" id="KW-0472">Membrane</keyword>
<protein>
    <submittedName>
        <fullName evidence="2">Uncharacterized protein</fullName>
    </submittedName>
</protein>
<gene>
    <name evidence="2" type="ORF">AFUS01_LOCUS6405</name>
</gene>
<dbReference type="EMBL" id="CAJVCH010042128">
    <property type="protein sequence ID" value="CAG7716921.1"/>
    <property type="molecule type" value="Genomic_DNA"/>
</dbReference>
<sequence>RIAGVVSVASAVSGLVLATASAVTSVVAVILSIVDVERKEASSESIAAKDPKEMMLNTLY</sequence>
<dbReference type="AlphaFoldDB" id="A0A8J2JC97"/>
<evidence type="ECO:0000256" key="1">
    <source>
        <dbReference type="SAM" id="Phobius"/>
    </source>
</evidence>
<name>A0A8J2JC97_9HEXA</name>
<keyword evidence="1" id="KW-0812">Transmembrane</keyword>
<feature type="non-terminal residue" evidence="2">
    <location>
        <position position="1"/>
    </location>
</feature>